<evidence type="ECO:0000313" key="8">
    <source>
        <dbReference type="Proteomes" id="UP000828390"/>
    </source>
</evidence>
<dbReference type="Pfam" id="PF00090">
    <property type="entry name" value="TSP_1"/>
    <property type="match status" value="4"/>
</dbReference>
<gene>
    <name evidence="7" type="ORF">DPMN_032580</name>
</gene>
<evidence type="ECO:0000256" key="5">
    <source>
        <dbReference type="ARBA" id="ARBA00023157"/>
    </source>
</evidence>
<feature type="chain" id="PRO_5039533629" evidence="6">
    <location>
        <begin position="20"/>
        <end position="406"/>
    </location>
</feature>
<dbReference type="InterPro" id="IPR000884">
    <property type="entry name" value="TSP1_rpt"/>
</dbReference>
<dbReference type="InterPro" id="IPR036383">
    <property type="entry name" value="TSP1_rpt_sf"/>
</dbReference>
<reference evidence="7" key="1">
    <citation type="journal article" date="2019" name="bioRxiv">
        <title>The Genome of the Zebra Mussel, Dreissena polymorpha: A Resource for Invasive Species Research.</title>
        <authorList>
            <person name="McCartney M.A."/>
            <person name="Auch B."/>
            <person name="Kono T."/>
            <person name="Mallez S."/>
            <person name="Zhang Y."/>
            <person name="Obille A."/>
            <person name="Becker A."/>
            <person name="Abrahante J.E."/>
            <person name="Garbe J."/>
            <person name="Badalamenti J.P."/>
            <person name="Herman A."/>
            <person name="Mangelson H."/>
            <person name="Liachko I."/>
            <person name="Sullivan S."/>
            <person name="Sone E.D."/>
            <person name="Koren S."/>
            <person name="Silverstein K.A.T."/>
            <person name="Beckman K.B."/>
            <person name="Gohl D.M."/>
        </authorList>
    </citation>
    <scope>NUCLEOTIDE SEQUENCE</scope>
    <source>
        <strain evidence="7">Duluth1</strain>
        <tissue evidence="7">Whole animal</tissue>
    </source>
</reference>
<dbReference type="PANTHER" id="PTHR22906">
    <property type="entry name" value="PROPERDIN"/>
    <property type="match status" value="1"/>
</dbReference>
<comment type="caution">
    <text evidence="7">The sequence shown here is derived from an EMBL/GenBank/DDBJ whole genome shotgun (WGS) entry which is preliminary data.</text>
</comment>
<keyword evidence="5" id="KW-1015">Disulfide bond</keyword>
<dbReference type="Gene3D" id="2.20.100.10">
    <property type="entry name" value="Thrombospondin type-1 (TSP1) repeat"/>
    <property type="match status" value="4"/>
</dbReference>
<proteinExistence type="predicted"/>
<dbReference type="AlphaFoldDB" id="A0A9D4RKD9"/>
<evidence type="ECO:0000256" key="4">
    <source>
        <dbReference type="ARBA" id="ARBA00022737"/>
    </source>
</evidence>
<dbReference type="EMBL" id="JAIWYP010000002">
    <property type="protein sequence ID" value="KAH3869415.1"/>
    <property type="molecule type" value="Genomic_DNA"/>
</dbReference>
<keyword evidence="3 6" id="KW-0732">Signal</keyword>
<dbReference type="SMART" id="SM00209">
    <property type="entry name" value="TSP1"/>
    <property type="match status" value="4"/>
</dbReference>
<comment type="subcellular location">
    <subcellularLocation>
        <location evidence="1">Secreted</location>
    </subcellularLocation>
</comment>
<keyword evidence="2" id="KW-0964">Secreted</keyword>
<dbReference type="PROSITE" id="PS50092">
    <property type="entry name" value="TSP1"/>
    <property type="match status" value="4"/>
</dbReference>
<sequence>MARHAWCVLLLIGFQQAYALECYECRNVTDANTCNRTITCPANESCFMGASTLVSSERMYTLSCKDNSQCHAHSVSGPLIGRSVHSSYTKRDATCNECCSSKLCNKALCNHPRPTACVDDPSVDCAKMDSIFNVCADIHKAKLVCPRFCNLCNVVDGNWNWWSSWSGCDVTCGNGTQTRNRHCDDPVPQNGGLECVGNDTDRHTCNLVPCPIHGGWNQWSPWGSCSLTCDVGMQRRDRSCDNPYPSLGGDHCFGSSRDDKICYGPGCVDGNWSLWQPWTPCTATCDVGRRSKRRLCNNPFPSLMGHYCDGPNEETDTCYNIPCADGGWSLWQNWSTCTATCGGGLRTRERMCNNPVPSLLGRYCDGSSQMIDLCNKAPCTGSDIQFVVGQLAKANCYEKREGLWMC</sequence>
<dbReference type="Proteomes" id="UP000828390">
    <property type="component" value="Unassembled WGS sequence"/>
</dbReference>
<evidence type="ECO:0000256" key="6">
    <source>
        <dbReference type="SAM" id="SignalP"/>
    </source>
</evidence>
<reference evidence="7" key="2">
    <citation type="submission" date="2020-11" db="EMBL/GenBank/DDBJ databases">
        <authorList>
            <person name="McCartney M.A."/>
            <person name="Auch B."/>
            <person name="Kono T."/>
            <person name="Mallez S."/>
            <person name="Becker A."/>
            <person name="Gohl D.M."/>
            <person name="Silverstein K.A.T."/>
            <person name="Koren S."/>
            <person name="Bechman K.B."/>
            <person name="Herman A."/>
            <person name="Abrahante J.E."/>
            <person name="Garbe J."/>
        </authorList>
    </citation>
    <scope>NUCLEOTIDE SEQUENCE</scope>
    <source>
        <strain evidence="7">Duluth1</strain>
        <tissue evidence="7">Whole animal</tissue>
    </source>
</reference>
<evidence type="ECO:0000313" key="7">
    <source>
        <dbReference type="EMBL" id="KAH3869415.1"/>
    </source>
</evidence>
<keyword evidence="8" id="KW-1185">Reference proteome</keyword>
<dbReference type="InterPro" id="IPR052065">
    <property type="entry name" value="Compl_asym_regulator"/>
</dbReference>
<dbReference type="SUPFAM" id="SSF82895">
    <property type="entry name" value="TSP-1 type 1 repeat"/>
    <property type="match status" value="4"/>
</dbReference>
<name>A0A9D4RKD9_DREPO</name>
<accession>A0A9D4RKD9</accession>
<organism evidence="7 8">
    <name type="scientific">Dreissena polymorpha</name>
    <name type="common">Zebra mussel</name>
    <name type="synonym">Mytilus polymorpha</name>
    <dbReference type="NCBI Taxonomy" id="45954"/>
    <lineage>
        <taxon>Eukaryota</taxon>
        <taxon>Metazoa</taxon>
        <taxon>Spiralia</taxon>
        <taxon>Lophotrochozoa</taxon>
        <taxon>Mollusca</taxon>
        <taxon>Bivalvia</taxon>
        <taxon>Autobranchia</taxon>
        <taxon>Heteroconchia</taxon>
        <taxon>Euheterodonta</taxon>
        <taxon>Imparidentia</taxon>
        <taxon>Neoheterodontei</taxon>
        <taxon>Myida</taxon>
        <taxon>Dreissenoidea</taxon>
        <taxon>Dreissenidae</taxon>
        <taxon>Dreissena</taxon>
    </lineage>
</organism>
<protein>
    <submittedName>
        <fullName evidence="7">Uncharacterized protein</fullName>
    </submittedName>
</protein>
<dbReference type="FunFam" id="2.20.100.10:FF:000007">
    <property type="entry name" value="Thrombospondin 1"/>
    <property type="match status" value="4"/>
</dbReference>
<dbReference type="PANTHER" id="PTHR22906:SF43">
    <property type="entry name" value="PROPERDIN"/>
    <property type="match status" value="1"/>
</dbReference>
<evidence type="ECO:0000256" key="1">
    <source>
        <dbReference type="ARBA" id="ARBA00004613"/>
    </source>
</evidence>
<dbReference type="PRINTS" id="PR01705">
    <property type="entry name" value="TSP1REPEAT"/>
</dbReference>
<evidence type="ECO:0000256" key="2">
    <source>
        <dbReference type="ARBA" id="ARBA00022525"/>
    </source>
</evidence>
<feature type="signal peptide" evidence="6">
    <location>
        <begin position="1"/>
        <end position="19"/>
    </location>
</feature>
<keyword evidence="4" id="KW-0677">Repeat</keyword>
<evidence type="ECO:0000256" key="3">
    <source>
        <dbReference type="ARBA" id="ARBA00022729"/>
    </source>
</evidence>